<dbReference type="AlphaFoldDB" id="B9BQB6"/>
<keyword evidence="1" id="KW-1133">Transmembrane helix</keyword>
<keyword evidence="1" id="KW-0472">Membrane</keyword>
<sequence length="53" mass="5795">MLFTLGLVAGSRRFPPAQAPFAFAACVVGLVLALTIVCYARGEKPKWRWGNDK</sequence>
<evidence type="ECO:0000313" key="2">
    <source>
        <dbReference type="EMBL" id="EEE06811.1"/>
    </source>
</evidence>
<reference evidence="2 3" key="1">
    <citation type="journal article" date="2012" name="J. Bacteriol.">
        <title>Draft Genome Sequence Determination for Cystic Fibrosis and Chronic Granulomatous Disease Burkholderia multivorans Isolates.</title>
        <authorList>
            <person name="Varga J.J."/>
            <person name="Losada L."/>
            <person name="Zelazny A.M."/>
            <person name="Brinkac L."/>
            <person name="Harkins D."/>
            <person name="Radune D."/>
            <person name="Hostetler J."/>
            <person name="Sampaio E.P."/>
            <person name="Ronning C.M."/>
            <person name="Nierman W.C."/>
            <person name="Greenberg D.E."/>
            <person name="Holland S.M."/>
            <person name="Goldberg J.B."/>
        </authorList>
    </citation>
    <scope>NUCLEOTIDE SEQUENCE [LARGE SCALE GENOMIC DNA]</scope>
    <source>
        <strain evidence="2 3">CGD2</strain>
    </source>
</reference>
<name>B9BQB6_9BURK</name>
<dbReference type="Proteomes" id="UP000004535">
    <property type="component" value="Unassembled WGS sequence"/>
</dbReference>
<comment type="caution">
    <text evidence="2">The sequence shown here is derived from an EMBL/GenBank/DDBJ whole genome shotgun (WGS) entry which is preliminary data.</text>
</comment>
<evidence type="ECO:0000313" key="3">
    <source>
        <dbReference type="Proteomes" id="UP000004535"/>
    </source>
</evidence>
<accession>B9BQB6</accession>
<protein>
    <submittedName>
        <fullName evidence="2">Uncharacterized protein</fullName>
    </submittedName>
</protein>
<gene>
    <name evidence="2" type="ORF">BURMUCGD2_1255</name>
</gene>
<feature type="transmembrane region" description="Helical" evidence="1">
    <location>
        <begin position="20"/>
        <end position="40"/>
    </location>
</feature>
<organism evidence="2 3">
    <name type="scientific">Burkholderia multivorans CGD2</name>
    <dbReference type="NCBI Taxonomy" id="513052"/>
    <lineage>
        <taxon>Bacteria</taxon>
        <taxon>Pseudomonadati</taxon>
        <taxon>Pseudomonadota</taxon>
        <taxon>Betaproteobacteria</taxon>
        <taxon>Burkholderiales</taxon>
        <taxon>Burkholderiaceae</taxon>
        <taxon>Burkholderia</taxon>
        <taxon>Burkholderia cepacia complex</taxon>
    </lineage>
</organism>
<keyword evidence="1" id="KW-0812">Transmembrane</keyword>
<dbReference type="EMBL" id="ACFC01000005">
    <property type="protein sequence ID" value="EEE06811.1"/>
    <property type="molecule type" value="Genomic_DNA"/>
</dbReference>
<evidence type="ECO:0000256" key="1">
    <source>
        <dbReference type="SAM" id="Phobius"/>
    </source>
</evidence>
<proteinExistence type="predicted"/>